<evidence type="ECO:0000256" key="1">
    <source>
        <dbReference type="SAM" id="MobiDB-lite"/>
    </source>
</evidence>
<name>A0ABS8TLD6_DATST</name>
<reference evidence="2 3" key="1">
    <citation type="journal article" date="2021" name="BMC Genomics">
        <title>Datura genome reveals duplications of psychoactive alkaloid biosynthetic genes and high mutation rate following tissue culture.</title>
        <authorList>
            <person name="Rajewski A."/>
            <person name="Carter-House D."/>
            <person name="Stajich J."/>
            <person name="Litt A."/>
        </authorList>
    </citation>
    <scope>NUCLEOTIDE SEQUENCE [LARGE SCALE GENOMIC DNA]</scope>
    <source>
        <strain evidence="2">AR-01</strain>
    </source>
</reference>
<sequence length="92" mass="10504">MGRNGHLTKSRDKRPTRNVNHPNMKPHYNNNVERLQLASAGARRCYYDEASIWIINISSWPLITTVYSFVKWSLLPVHEVARGSNIAIDQGA</sequence>
<gene>
    <name evidence="2" type="ORF">HAX54_013586</name>
</gene>
<keyword evidence="3" id="KW-1185">Reference proteome</keyword>
<comment type="caution">
    <text evidence="2">The sequence shown here is derived from an EMBL/GenBank/DDBJ whole genome shotgun (WGS) entry which is preliminary data.</text>
</comment>
<evidence type="ECO:0000313" key="2">
    <source>
        <dbReference type="EMBL" id="MCD7472362.1"/>
    </source>
</evidence>
<evidence type="ECO:0000313" key="3">
    <source>
        <dbReference type="Proteomes" id="UP000823775"/>
    </source>
</evidence>
<accession>A0ABS8TLD6</accession>
<feature type="region of interest" description="Disordered" evidence="1">
    <location>
        <begin position="1"/>
        <end position="28"/>
    </location>
</feature>
<proteinExistence type="predicted"/>
<organism evidence="2 3">
    <name type="scientific">Datura stramonium</name>
    <name type="common">Jimsonweed</name>
    <name type="synonym">Common thornapple</name>
    <dbReference type="NCBI Taxonomy" id="4076"/>
    <lineage>
        <taxon>Eukaryota</taxon>
        <taxon>Viridiplantae</taxon>
        <taxon>Streptophyta</taxon>
        <taxon>Embryophyta</taxon>
        <taxon>Tracheophyta</taxon>
        <taxon>Spermatophyta</taxon>
        <taxon>Magnoliopsida</taxon>
        <taxon>eudicotyledons</taxon>
        <taxon>Gunneridae</taxon>
        <taxon>Pentapetalae</taxon>
        <taxon>asterids</taxon>
        <taxon>lamiids</taxon>
        <taxon>Solanales</taxon>
        <taxon>Solanaceae</taxon>
        <taxon>Solanoideae</taxon>
        <taxon>Datureae</taxon>
        <taxon>Datura</taxon>
    </lineage>
</organism>
<protein>
    <submittedName>
        <fullName evidence="2">Uncharacterized protein</fullName>
    </submittedName>
</protein>
<dbReference type="EMBL" id="JACEIK010001820">
    <property type="protein sequence ID" value="MCD7472362.1"/>
    <property type="molecule type" value="Genomic_DNA"/>
</dbReference>
<dbReference type="Proteomes" id="UP000823775">
    <property type="component" value="Unassembled WGS sequence"/>
</dbReference>